<keyword evidence="4" id="KW-1185">Reference proteome</keyword>
<dbReference type="InterPro" id="IPR036869">
    <property type="entry name" value="J_dom_sf"/>
</dbReference>
<organism evidence="3 4">
    <name type="scientific">Acorus gramineus</name>
    <name type="common">Dwarf sweet flag</name>
    <dbReference type="NCBI Taxonomy" id="55184"/>
    <lineage>
        <taxon>Eukaryota</taxon>
        <taxon>Viridiplantae</taxon>
        <taxon>Streptophyta</taxon>
        <taxon>Embryophyta</taxon>
        <taxon>Tracheophyta</taxon>
        <taxon>Spermatophyta</taxon>
        <taxon>Magnoliopsida</taxon>
        <taxon>Liliopsida</taxon>
        <taxon>Acoraceae</taxon>
        <taxon>Acorus</taxon>
    </lineage>
</organism>
<dbReference type="AlphaFoldDB" id="A0AAV9ADJ1"/>
<dbReference type="Proteomes" id="UP001179952">
    <property type="component" value="Unassembled WGS sequence"/>
</dbReference>
<proteinExistence type="predicted"/>
<evidence type="ECO:0000259" key="2">
    <source>
        <dbReference type="PROSITE" id="PS50076"/>
    </source>
</evidence>
<dbReference type="PROSITE" id="PS00636">
    <property type="entry name" value="DNAJ_1"/>
    <property type="match status" value="1"/>
</dbReference>
<dbReference type="InterPro" id="IPR052276">
    <property type="entry name" value="Diphthamide-biosynth_chaperone"/>
</dbReference>
<protein>
    <recommendedName>
        <fullName evidence="2">J domain-containing protein</fullName>
    </recommendedName>
</protein>
<reference evidence="3" key="2">
    <citation type="submission" date="2023-06" db="EMBL/GenBank/DDBJ databases">
        <authorList>
            <person name="Ma L."/>
            <person name="Liu K.-W."/>
            <person name="Li Z."/>
            <person name="Hsiao Y.-Y."/>
            <person name="Qi Y."/>
            <person name="Fu T."/>
            <person name="Tang G."/>
            <person name="Zhang D."/>
            <person name="Sun W.-H."/>
            <person name="Liu D.-K."/>
            <person name="Li Y."/>
            <person name="Chen G.-Z."/>
            <person name="Liu X.-D."/>
            <person name="Liao X.-Y."/>
            <person name="Jiang Y.-T."/>
            <person name="Yu X."/>
            <person name="Hao Y."/>
            <person name="Huang J."/>
            <person name="Zhao X.-W."/>
            <person name="Ke S."/>
            <person name="Chen Y.-Y."/>
            <person name="Wu W.-L."/>
            <person name="Hsu J.-L."/>
            <person name="Lin Y.-F."/>
            <person name="Huang M.-D."/>
            <person name="Li C.-Y."/>
            <person name="Huang L."/>
            <person name="Wang Z.-W."/>
            <person name="Zhao X."/>
            <person name="Zhong W.-Y."/>
            <person name="Peng D.-H."/>
            <person name="Ahmad S."/>
            <person name="Lan S."/>
            <person name="Zhang J.-S."/>
            <person name="Tsai W.-C."/>
            <person name="Van De Peer Y."/>
            <person name="Liu Z.-J."/>
        </authorList>
    </citation>
    <scope>NUCLEOTIDE SEQUENCE</scope>
    <source>
        <strain evidence="3">SCP</strain>
        <tissue evidence="3">Leaves</tissue>
    </source>
</reference>
<dbReference type="InterPro" id="IPR018253">
    <property type="entry name" value="DnaJ_domain_CS"/>
</dbReference>
<dbReference type="PANTHER" id="PTHR44240">
    <property type="entry name" value="DNAJ DOMAIN (PROKARYOTIC HEAT SHOCK PROTEIN)-RELATED"/>
    <property type="match status" value="1"/>
</dbReference>
<sequence>MLGAATPTTNSRFFGSPITIRPPASSIPSPPLSPTTRSPRVSAVYTTASSPTAAAVEPRPSPSASLYDVLGIPAFATCQEIKAAYRSLALTCHPDTAAAGRASSGDEFMRVHAAYSTLSDPAKRADYDRGLFRFFPAGRSRGGRSPRPSPAATSHGGRRTWETDQCW</sequence>
<gene>
    <name evidence="3" type="ORF">QJS04_geneDACA001163</name>
</gene>
<feature type="domain" description="J" evidence="2">
    <location>
        <begin position="65"/>
        <end position="131"/>
    </location>
</feature>
<feature type="region of interest" description="Disordered" evidence="1">
    <location>
        <begin position="1"/>
        <end position="40"/>
    </location>
</feature>
<reference evidence="3" key="1">
    <citation type="journal article" date="2023" name="Nat. Commun.">
        <title>Diploid and tetraploid genomes of Acorus and the evolution of monocots.</title>
        <authorList>
            <person name="Ma L."/>
            <person name="Liu K.W."/>
            <person name="Li Z."/>
            <person name="Hsiao Y.Y."/>
            <person name="Qi Y."/>
            <person name="Fu T."/>
            <person name="Tang G.D."/>
            <person name="Zhang D."/>
            <person name="Sun W.H."/>
            <person name="Liu D.K."/>
            <person name="Li Y."/>
            <person name="Chen G.Z."/>
            <person name="Liu X.D."/>
            <person name="Liao X.Y."/>
            <person name="Jiang Y.T."/>
            <person name="Yu X."/>
            <person name="Hao Y."/>
            <person name="Huang J."/>
            <person name="Zhao X.W."/>
            <person name="Ke S."/>
            <person name="Chen Y.Y."/>
            <person name="Wu W.L."/>
            <person name="Hsu J.L."/>
            <person name="Lin Y.F."/>
            <person name="Huang M.D."/>
            <person name="Li C.Y."/>
            <person name="Huang L."/>
            <person name="Wang Z.W."/>
            <person name="Zhao X."/>
            <person name="Zhong W.Y."/>
            <person name="Peng D.H."/>
            <person name="Ahmad S."/>
            <person name="Lan S."/>
            <person name="Zhang J.S."/>
            <person name="Tsai W.C."/>
            <person name="Van de Peer Y."/>
            <person name="Liu Z.J."/>
        </authorList>
    </citation>
    <scope>NUCLEOTIDE SEQUENCE</scope>
    <source>
        <strain evidence="3">SCP</strain>
    </source>
</reference>
<feature type="compositionally biased region" description="Low complexity" evidence="1">
    <location>
        <begin position="16"/>
        <end position="27"/>
    </location>
</feature>
<dbReference type="PROSITE" id="PS50076">
    <property type="entry name" value="DNAJ_2"/>
    <property type="match status" value="1"/>
</dbReference>
<feature type="compositionally biased region" description="Polar residues" evidence="1">
    <location>
        <begin position="1"/>
        <end position="13"/>
    </location>
</feature>
<dbReference type="SMART" id="SM00271">
    <property type="entry name" value="DnaJ"/>
    <property type="match status" value="1"/>
</dbReference>
<dbReference type="GO" id="GO:0005783">
    <property type="term" value="C:endoplasmic reticulum"/>
    <property type="evidence" value="ECO:0007669"/>
    <property type="project" value="UniProtKB-ARBA"/>
</dbReference>
<dbReference type="Pfam" id="PF00226">
    <property type="entry name" value="DnaJ"/>
    <property type="match status" value="1"/>
</dbReference>
<evidence type="ECO:0000313" key="3">
    <source>
        <dbReference type="EMBL" id="KAK1262226.1"/>
    </source>
</evidence>
<dbReference type="PANTHER" id="PTHR44240:SF10">
    <property type="entry name" value="J DOMAIN-CONTAINING PROTEIN"/>
    <property type="match status" value="1"/>
</dbReference>
<feature type="compositionally biased region" description="Low complexity" evidence="1">
    <location>
        <begin position="137"/>
        <end position="152"/>
    </location>
</feature>
<dbReference type="Gene3D" id="1.10.287.110">
    <property type="entry name" value="DnaJ domain"/>
    <property type="match status" value="1"/>
</dbReference>
<comment type="caution">
    <text evidence="3">The sequence shown here is derived from an EMBL/GenBank/DDBJ whole genome shotgun (WGS) entry which is preliminary data.</text>
</comment>
<dbReference type="CDD" id="cd06257">
    <property type="entry name" value="DnaJ"/>
    <property type="match status" value="1"/>
</dbReference>
<dbReference type="EMBL" id="JAUJYN010000010">
    <property type="protein sequence ID" value="KAK1262226.1"/>
    <property type="molecule type" value="Genomic_DNA"/>
</dbReference>
<accession>A0AAV9ADJ1</accession>
<evidence type="ECO:0000313" key="4">
    <source>
        <dbReference type="Proteomes" id="UP001179952"/>
    </source>
</evidence>
<dbReference type="PRINTS" id="PR00625">
    <property type="entry name" value="JDOMAIN"/>
</dbReference>
<feature type="region of interest" description="Disordered" evidence="1">
    <location>
        <begin position="137"/>
        <end position="167"/>
    </location>
</feature>
<evidence type="ECO:0000256" key="1">
    <source>
        <dbReference type="SAM" id="MobiDB-lite"/>
    </source>
</evidence>
<dbReference type="SUPFAM" id="SSF46565">
    <property type="entry name" value="Chaperone J-domain"/>
    <property type="match status" value="1"/>
</dbReference>
<name>A0AAV9ADJ1_ACOGR</name>
<dbReference type="InterPro" id="IPR001623">
    <property type="entry name" value="DnaJ_domain"/>
</dbReference>